<feature type="domain" description="RAP" evidence="3">
    <location>
        <begin position="598"/>
        <end position="654"/>
    </location>
</feature>
<dbReference type="Pfam" id="PF08373">
    <property type="entry name" value="RAP"/>
    <property type="match status" value="1"/>
</dbReference>
<dbReference type="Pfam" id="PF06743">
    <property type="entry name" value="FAST_1"/>
    <property type="match status" value="1"/>
</dbReference>
<reference evidence="5 6" key="1">
    <citation type="submission" date="2025-04" db="UniProtKB">
        <authorList>
            <consortium name="RefSeq"/>
        </authorList>
    </citation>
    <scope>IDENTIFICATION</scope>
</reference>
<dbReference type="PANTHER" id="PTHR21228">
    <property type="entry name" value="FAST LEU-RICH DOMAIN-CONTAINING"/>
    <property type="match status" value="1"/>
</dbReference>
<keyword evidence="5 6" id="KW-0418">Kinase</keyword>
<dbReference type="eggNOG" id="ENOG502QVSD">
    <property type="taxonomic scope" value="Eukaryota"/>
</dbReference>
<accession>A0A1U7S1M4</accession>
<dbReference type="Proteomes" id="UP000189705">
    <property type="component" value="Unplaced"/>
</dbReference>
<dbReference type="PROSITE" id="PS51286">
    <property type="entry name" value="RAP"/>
    <property type="match status" value="1"/>
</dbReference>
<dbReference type="Pfam" id="PF08368">
    <property type="entry name" value="FAST_2"/>
    <property type="match status" value="1"/>
</dbReference>
<proteinExistence type="predicted"/>
<dbReference type="CTD" id="22868"/>
<dbReference type="GO" id="GO:0005759">
    <property type="term" value="C:mitochondrial matrix"/>
    <property type="evidence" value="ECO:0007669"/>
    <property type="project" value="TreeGrafter"/>
</dbReference>
<protein>
    <submittedName>
        <fullName evidence="5 6">FAST kinase domain-containing protein 2, mitochondrial isoform X1</fullName>
    </submittedName>
</protein>
<organism evidence="4 7">
    <name type="scientific">Alligator sinensis</name>
    <name type="common">Chinese alligator</name>
    <dbReference type="NCBI Taxonomy" id="38654"/>
    <lineage>
        <taxon>Eukaryota</taxon>
        <taxon>Metazoa</taxon>
        <taxon>Chordata</taxon>
        <taxon>Craniata</taxon>
        <taxon>Vertebrata</taxon>
        <taxon>Euteleostomi</taxon>
        <taxon>Archelosauria</taxon>
        <taxon>Archosauria</taxon>
        <taxon>Crocodylia</taxon>
        <taxon>Alligatoridae</taxon>
        <taxon>Alligatorinae</taxon>
        <taxon>Alligator</taxon>
    </lineage>
</organism>
<dbReference type="PANTHER" id="PTHR21228:SF1">
    <property type="entry name" value="FAST KINASE DOMAIN-CONTAINING PROTEIN 2, MITOCHONDRIAL"/>
    <property type="match status" value="1"/>
</dbReference>
<evidence type="ECO:0000259" key="3">
    <source>
        <dbReference type="PROSITE" id="PS51286"/>
    </source>
</evidence>
<dbReference type="GeneID" id="102382653"/>
<dbReference type="RefSeq" id="XP_025066815.1">
    <property type="nucleotide sequence ID" value="XM_025211030.1"/>
</dbReference>
<dbReference type="GO" id="GO:0003723">
    <property type="term" value="F:RNA binding"/>
    <property type="evidence" value="ECO:0007669"/>
    <property type="project" value="TreeGrafter"/>
</dbReference>
<dbReference type="GO" id="GO:0035770">
    <property type="term" value="C:ribonucleoprotein granule"/>
    <property type="evidence" value="ECO:0007669"/>
    <property type="project" value="TreeGrafter"/>
</dbReference>
<keyword evidence="4" id="KW-1185">Reference proteome</keyword>
<dbReference type="RefSeq" id="XP_006029604.1">
    <property type="nucleotide sequence ID" value="XM_006029542.3"/>
</dbReference>
<dbReference type="RefSeq" id="XP_006029601.1">
    <property type="nucleotide sequence ID" value="XM_006029539.3"/>
</dbReference>
<dbReference type="InterPro" id="IPR010622">
    <property type="entry name" value="FAST_Leu-rich"/>
</dbReference>
<evidence type="ECO:0000256" key="2">
    <source>
        <dbReference type="ARBA" id="ARBA00023128"/>
    </source>
</evidence>
<evidence type="ECO:0000313" key="5">
    <source>
        <dbReference type="RefSeq" id="XP_006029601.1"/>
    </source>
</evidence>
<dbReference type="GO" id="GO:0016301">
    <property type="term" value="F:kinase activity"/>
    <property type="evidence" value="ECO:0007669"/>
    <property type="project" value="UniProtKB-KW"/>
</dbReference>
<comment type="subcellular location">
    <subcellularLocation>
        <location evidence="1">Mitochondrion</location>
    </subcellularLocation>
</comment>
<dbReference type="SMART" id="SM00952">
    <property type="entry name" value="RAP"/>
    <property type="match status" value="1"/>
</dbReference>
<dbReference type="InterPro" id="IPR013579">
    <property type="entry name" value="FAST_2"/>
</dbReference>
<evidence type="ECO:0000313" key="4">
    <source>
        <dbReference type="Proteomes" id="UP000189705"/>
    </source>
</evidence>
<dbReference type="KEGG" id="asn:102382653"/>
<keyword evidence="5 6" id="KW-0808">Transferase</keyword>
<evidence type="ECO:0000256" key="1">
    <source>
        <dbReference type="ARBA" id="ARBA00004173"/>
    </source>
</evidence>
<keyword evidence="2" id="KW-0496">Mitochondrion</keyword>
<evidence type="ECO:0000313" key="7">
    <source>
        <dbReference type="RefSeq" id="XP_014378168.1"/>
    </source>
</evidence>
<evidence type="ECO:0000313" key="8">
    <source>
        <dbReference type="RefSeq" id="XP_025066815.1"/>
    </source>
</evidence>
<evidence type="ECO:0000313" key="6">
    <source>
        <dbReference type="RefSeq" id="XP_006029604.1"/>
    </source>
</evidence>
<dbReference type="GO" id="GO:0044528">
    <property type="term" value="P:regulation of mitochondrial mRNA stability"/>
    <property type="evidence" value="ECO:0007669"/>
    <property type="project" value="InterPro"/>
</dbReference>
<dbReference type="AlphaFoldDB" id="A0A1U7S1M4"/>
<dbReference type="RefSeq" id="XP_014378168.1">
    <property type="nucleotide sequence ID" value="XM_014522682.2"/>
</dbReference>
<sequence length="661" mass="76278">MNNKVVYLIRTVRYCGGFRFRPTTTYMLGTNKRKSAIQSTNLKKVLVNIPPSWLESHLQFPPQETRDFSTEVASVNEERARKTEVHKESSTNALDGIKEIAGDERNLQMEDKSQAQLFFDALETCKTPCDVLDLLTKFDHSWKFIAYSFTAMWRLIKKMPAYSQTSEKQLIFEHPAFAPACQYLLEHTVNAWREDLVYSLHAAFKLGVPQNSLLIQTLLRVCQEHLNELNDKCLSILMFTIKSMKKSKNIDALQLELQMVMEQRIPEIRNIDLLQTIMKHFGKDAPGFLKKAFENNVLEKLHCLTSENARCMFNTLAVVNYTSIPILDSCSKKMVATIHGTQFKQLNRILLACCILHYKNVEMFSAIESYVTSFINMWSIEQLILFLSAFEILRFRPTKLMDIVAENVIKYPESLNLKELMIIFRVYSHLNYVPKCQDQQFFEALSCSLSTYLPGIYNASLLRAVYSFCILGYHPQAALNHLMQKDVLSDLLKPDDLNLKFNEMMLHAVYVCLKVDGHSFSKPAFVLQTKSSFPIAMKPIEVQEVLQAILGDKSMFRHKVQLEHGYKAEFEIKLDAERKKVLPVTETDDPADLNVQRIIFLYTSESDFCLDMCPRGTLAMKMRHLKALGYRVILFSHPKFQKLGKEEAVEFLKEKIYSADN</sequence>
<dbReference type="InterPro" id="IPR013584">
    <property type="entry name" value="RAP"/>
</dbReference>
<dbReference type="STRING" id="38654.A0A1U7S1M4"/>
<name>A0A1U7S1M4_ALLSI</name>
<dbReference type="InterPro" id="IPR050870">
    <property type="entry name" value="FAST_kinase"/>
</dbReference>
<gene>
    <name evidence="5 6 7 8" type="primary">FASTKD2</name>
</gene>
<dbReference type="GO" id="GO:0000963">
    <property type="term" value="P:mitochondrial RNA processing"/>
    <property type="evidence" value="ECO:0007669"/>
    <property type="project" value="TreeGrafter"/>
</dbReference>